<comment type="catalytic activity">
    <reaction evidence="13 14">
        <text>UDP-N-acetyl-alpha-D-muramate + L-alanine + ATP = UDP-N-acetyl-alpha-D-muramoyl-L-alanine + ADP + phosphate + H(+)</text>
        <dbReference type="Rhea" id="RHEA:23372"/>
        <dbReference type="ChEBI" id="CHEBI:15378"/>
        <dbReference type="ChEBI" id="CHEBI:30616"/>
        <dbReference type="ChEBI" id="CHEBI:43474"/>
        <dbReference type="ChEBI" id="CHEBI:57972"/>
        <dbReference type="ChEBI" id="CHEBI:70757"/>
        <dbReference type="ChEBI" id="CHEBI:83898"/>
        <dbReference type="ChEBI" id="CHEBI:456216"/>
        <dbReference type="EC" id="6.3.2.8"/>
    </reaction>
</comment>
<dbReference type="GO" id="GO:0071555">
    <property type="term" value="P:cell wall organization"/>
    <property type="evidence" value="ECO:0007669"/>
    <property type="project" value="UniProtKB-KW"/>
</dbReference>
<keyword evidence="10 14" id="KW-0573">Peptidoglycan synthesis</keyword>
<evidence type="ECO:0000256" key="13">
    <source>
        <dbReference type="ARBA" id="ARBA00047833"/>
    </source>
</evidence>
<feature type="domain" description="Mur ligase central" evidence="17">
    <location>
        <begin position="110"/>
        <end position="295"/>
    </location>
</feature>
<dbReference type="GO" id="GO:0008360">
    <property type="term" value="P:regulation of cell shape"/>
    <property type="evidence" value="ECO:0007669"/>
    <property type="project" value="UniProtKB-KW"/>
</dbReference>
<feature type="domain" description="Mur ligase C-terminal" evidence="16">
    <location>
        <begin position="336"/>
        <end position="456"/>
    </location>
</feature>
<keyword evidence="7 14" id="KW-0547">Nucleotide-binding</keyword>
<evidence type="ECO:0000256" key="6">
    <source>
        <dbReference type="ARBA" id="ARBA00022618"/>
    </source>
</evidence>
<keyword evidence="11 14" id="KW-0131">Cell cycle</keyword>
<evidence type="ECO:0000259" key="15">
    <source>
        <dbReference type="Pfam" id="PF01225"/>
    </source>
</evidence>
<dbReference type="SUPFAM" id="SSF53244">
    <property type="entry name" value="MurD-like peptide ligases, peptide-binding domain"/>
    <property type="match status" value="1"/>
</dbReference>
<dbReference type="GO" id="GO:0005524">
    <property type="term" value="F:ATP binding"/>
    <property type="evidence" value="ECO:0007669"/>
    <property type="project" value="UniProtKB-UniRule"/>
</dbReference>
<name>M1M4I4_9PROT</name>
<keyword evidence="9 14" id="KW-0133">Cell shape</keyword>
<dbReference type="Pfam" id="PF08245">
    <property type="entry name" value="Mur_ligase_M"/>
    <property type="match status" value="1"/>
</dbReference>
<sequence length="469" mass="50908">MKERIKHIHFVGIGGSGMSGIAEVMLNLGYVVSGSDIKCSVAIDRLKSLGIKVYIGHEAKNIYGSTVIVVSSAIDDSNPEIVAAKLINIPIVPRAVMLAELMRFKKGIAIAGTHGKTTTTSLIASILEFGGLDPTYVIGGKLNSVGTNACLGQGEYIVVEADESDGSFLNLLPIMAVVTNIDSDHMSTYDHDIEKLKQSFINFIHRLPFYGNAIVCIDSNIICDVMPFISRPVVTYGLNSESHIHAYNIRAVDMSMEFDVRRYNIDKKILSTLSIKLNLPGLHNVQNALAAIAVATEIGISDDVIVDSLNIFHGVGRRFTYVGKFPVLEMNGGGFFEVIDDYGHHPVEMAATVLAARGARPDSRLVLVFQPHRYTRTRDCFEDFVRVLGTVDVLILTEVYSAGEDYLVAADGRALSRAVRVAGKVEPIFIEDISDLPLAIVNFVRANDLVIVMGAGSISKVAYAIGDFV</sequence>
<protein>
    <recommendedName>
        <fullName evidence="3 14">UDP-N-acetylmuramate--L-alanine ligase</fullName>
        <ecNumber evidence="3 14">6.3.2.8</ecNumber>
    </recommendedName>
    <alternativeName>
        <fullName evidence="14">UDP-N-acetylmuramoyl-L-alanine synthetase</fullName>
    </alternativeName>
</protein>
<dbReference type="UniPathway" id="UPA00219"/>
<dbReference type="NCBIfam" id="TIGR01082">
    <property type="entry name" value="murC"/>
    <property type="match status" value="1"/>
</dbReference>
<comment type="pathway">
    <text evidence="2 14">Cell wall biogenesis; peptidoglycan biosynthesis.</text>
</comment>
<evidence type="ECO:0000259" key="16">
    <source>
        <dbReference type="Pfam" id="PF02875"/>
    </source>
</evidence>
<dbReference type="PATRIC" id="fig|1208919.3.peg.561"/>
<dbReference type="STRING" id="1208919.CDSE_0876"/>
<evidence type="ECO:0000256" key="1">
    <source>
        <dbReference type="ARBA" id="ARBA00004496"/>
    </source>
</evidence>
<dbReference type="GO" id="GO:0008763">
    <property type="term" value="F:UDP-N-acetylmuramate-L-alanine ligase activity"/>
    <property type="evidence" value="ECO:0007669"/>
    <property type="project" value="UniProtKB-UniRule"/>
</dbReference>
<dbReference type="Gene3D" id="3.90.190.20">
    <property type="entry name" value="Mur ligase, C-terminal domain"/>
    <property type="match status" value="1"/>
</dbReference>
<feature type="binding site" evidence="14">
    <location>
        <begin position="112"/>
        <end position="118"/>
    </location>
    <ligand>
        <name>ATP</name>
        <dbReference type="ChEBI" id="CHEBI:30616"/>
    </ligand>
</feature>
<dbReference type="InterPro" id="IPR004101">
    <property type="entry name" value="Mur_ligase_C"/>
</dbReference>
<comment type="subcellular location">
    <subcellularLocation>
        <location evidence="1 14">Cytoplasm</location>
    </subcellularLocation>
</comment>
<dbReference type="SUPFAM" id="SSF51984">
    <property type="entry name" value="MurCD N-terminal domain"/>
    <property type="match status" value="1"/>
</dbReference>
<evidence type="ECO:0000256" key="3">
    <source>
        <dbReference type="ARBA" id="ARBA00012211"/>
    </source>
</evidence>
<accession>M1M4I4</accession>
<dbReference type="Proteomes" id="UP000011547">
    <property type="component" value="Chromosome"/>
</dbReference>
<dbReference type="GO" id="GO:0051301">
    <property type="term" value="P:cell division"/>
    <property type="evidence" value="ECO:0007669"/>
    <property type="project" value="UniProtKB-KW"/>
</dbReference>
<feature type="domain" description="Mur ligase N-terminal catalytic" evidence="15">
    <location>
        <begin position="7"/>
        <end position="105"/>
    </location>
</feature>
<dbReference type="InterPro" id="IPR005758">
    <property type="entry name" value="UDP-N-AcMur_Ala_ligase_MurC"/>
</dbReference>
<dbReference type="Gene3D" id="3.40.1190.10">
    <property type="entry name" value="Mur-like, catalytic domain"/>
    <property type="match status" value="1"/>
</dbReference>
<keyword evidence="4 14" id="KW-0963">Cytoplasm</keyword>
<evidence type="ECO:0000256" key="9">
    <source>
        <dbReference type="ARBA" id="ARBA00022960"/>
    </source>
</evidence>
<dbReference type="Gene3D" id="3.40.50.720">
    <property type="entry name" value="NAD(P)-binding Rossmann-like Domain"/>
    <property type="match status" value="1"/>
</dbReference>
<dbReference type="OrthoDB" id="9804126at2"/>
<dbReference type="EC" id="6.3.2.8" evidence="3 14"/>
<keyword evidence="5 14" id="KW-0436">Ligase</keyword>
<gene>
    <name evidence="14" type="primary">murC</name>
    <name evidence="18" type="ORF">CDSE_0876</name>
</gene>
<evidence type="ECO:0000256" key="11">
    <source>
        <dbReference type="ARBA" id="ARBA00023306"/>
    </source>
</evidence>
<reference evidence="18 19" key="1">
    <citation type="journal article" date="2013" name="Genome Biol. Evol.">
        <title>Genome evolution and phylogenomic analysis of candidatus kinetoplastibacterium, the betaproteobacterial endosymbionts of strigomonas and angomonas.</title>
        <authorList>
            <person name="Alves J.M."/>
            <person name="Serrano M.G."/>
            <person name="Maia da Silva F."/>
            <person name="Voegtly L.J."/>
            <person name="Matveyev A.V."/>
            <person name="Teixeira M.M."/>
            <person name="Camargo E.P."/>
            <person name="Buck G.A."/>
        </authorList>
    </citation>
    <scope>NUCLEOTIDE SEQUENCE [LARGE SCALE GENOMIC DNA]</scope>
    <source>
        <strain evidence="18 19">TCC079E</strain>
    </source>
</reference>
<evidence type="ECO:0000256" key="8">
    <source>
        <dbReference type="ARBA" id="ARBA00022840"/>
    </source>
</evidence>
<evidence type="ECO:0000256" key="12">
    <source>
        <dbReference type="ARBA" id="ARBA00023316"/>
    </source>
</evidence>
<dbReference type="GO" id="GO:0009252">
    <property type="term" value="P:peptidoglycan biosynthetic process"/>
    <property type="evidence" value="ECO:0007669"/>
    <property type="project" value="UniProtKB-UniRule"/>
</dbReference>
<dbReference type="PANTHER" id="PTHR43445">
    <property type="entry name" value="UDP-N-ACETYLMURAMATE--L-ALANINE LIGASE-RELATED"/>
    <property type="match status" value="1"/>
</dbReference>
<dbReference type="SUPFAM" id="SSF53623">
    <property type="entry name" value="MurD-like peptide ligases, catalytic domain"/>
    <property type="match status" value="1"/>
</dbReference>
<dbReference type="Pfam" id="PF01225">
    <property type="entry name" value="Mur_ligase"/>
    <property type="match status" value="1"/>
</dbReference>
<dbReference type="GO" id="GO:0005737">
    <property type="term" value="C:cytoplasm"/>
    <property type="evidence" value="ECO:0007669"/>
    <property type="project" value="UniProtKB-SubCell"/>
</dbReference>
<comment type="similarity">
    <text evidence="14">Belongs to the MurCDEF family.</text>
</comment>
<evidence type="ECO:0000256" key="4">
    <source>
        <dbReference type="ARBA" id="ARBA00022490"/>
    </source>
</evidence>
<dbReference type="InterPro" id="IPR036615">
    <property type="entry name" value="Mur_ligase_C_dom_sf"/>
</dbReference>
<comment type="function">
    <text evidence="14">Cell wall formation.</text>
</comment>
<evidence type="ECO:0000313" key="18">
    <source>
        <dbReference type="EMBL" id="AGF47120.1"/>
    </source>
</evidence>
<keyword evidence="19" id="KW-1185">Reference proteome</keyword>
<dbReference type="PANTHER" id="PTHR43445:SF3">
    <property type="entry name" value="UDP-N-ACETYLMURAMATE--L-ALANINE LIGASE"/>
    <property type="match status" value="1"/>
</dbReference>
<evidence type="ECO:0000256" key="7">
    <source>
        <dbReference type="ARBA" id="ARBA00022741"/>
    </source>
</evidence>
<evidence type="ECO:0000256" key="5">
    <source>
        <dbReference type="ARBA" id="ARBA00022598"/>
    </source>
</evidence>
<keyword evidence="6 14" id="KW-0132">Cell division</keyword>
<evidence type="ECO:0000313" key="19">
    <source>
        <dbReference type="Proteomes" id="UP000011547"/>
    </source>
</evidence>
<dbReference type="EMBL" id="CP003803">
    <property type="protein sequence ID" value="AGF47120.1"/>
    <property type="molecule type" value="Genomic_DNA"/>
</dbReference>
<proteinExistence type="inferred from homology"/>
<organism evidence="18 19">
    <name type="scientific">Candidatus Kinetoplastidibacterium desouzai TCC079E</name>
    <dbReference type="NCBI Taxonomy" id="1208919"/>
    <lineage>
        <taxon>Bacteria</taxon>
        <taxon>Pseudomonadati</taxon>
        <taxon>Pseudomonadota</taxon>
        <taxon>Betaproteobacteria</taxon>
        <taxon>Candidatus Kinetoplastidibacterium</taxon>
    </lineage>
</organism>
<evidence type="ECO:0000256" key="10">
    <source>
        <dbReference type="ARBA" id="ARBA00022984"/>
    </source>
</evidence>
<dbReference type="InterPro" id="IPR050061">
    <property type="entry name" value="MurCDEF_pg_biosynth"/>
</dbReference>
<keyword evidence="8 14" id="KW-0067">ATP-binding</keyword>
<dbReference type="InterPro" id="IPR036565">
    <property type="entry name" value="Mur-like_cat_sf"/>
</dbReference>
<keyword evidence="12 14" id="KW-0961">Cell wall biogenesis/degradation</keyword>
<dbReference type="Pfam" id="PF02875">
    <property type="entry name" value="Mur_ligase_C"/>
    <property type="match status" value="1"/>
</dbReference>
<evidence type="ECO:0000256" key="14">
    <source>
        <dbReference type="HAMAP-Rule" id="MF_00046"/>
    </source>
</evidence>
<evidence type="ECO:0000256" key="2">
    <source>
        <dbReference type="ARBA" id="ARBA00004752"/>
    </source>
</evidence>
<evidence type="ECO:0000259" key="17">
    <source>
        <dbReference type="Pfam" id="PF08245"/>
    </source>
</evidence>
<dbReference type="InterPro" id="IPR000713">
    <property type="entry name" value="Mur_ligase_N"/>
</dbReference>
<dbReference type="InterPro" id="IPR013221">
    <property type="entry name" value="Mur_ligase_cen"/>
</dbReference>
<dbReference type="eggNOG" id="COG0773">
    <property type="taxonomic scope" value="Bacteria"/>
</dbReference>
<dbReference type="KEGG" id="kde:CDSE_0876"/>
<dbReference type="AlphaFoldDB" id="M1M4I4"/>
<dbReference type="HAMAP" id="MF_00046">
    <property type="entry name" value="MurC"/>
    <property type="match status" value="1"/>
</dbReference>
<dbReference type="HOGENOM" id="CLU_028104_2_2_4"/>
<dbReference type="RefSeq" id="WP_015396531.1">
    <property type="nucleotide sequence ID" value="NC_020294.1"/>
</dbReference>